<name>A0A645G2Z3_9ZZZZ</name>
<organism evidence="2">
    <name type="scientific">bioreactor metagenome</name>
    <dbReference type="NCBI Taxonomy" id="1076179"/>
    <lineage>
        <taxon>unclassified sequences</taxon>
        <taxon>metagenomes</taxon>
        <taxon>ecological metagenomes</taxon>
    </lineage>
</organism>
<proteinExistence type="predicted"/>
<evidence type="ECO:0000256" key="1">
    <source>
        <dbReference type="SAM" id="MobiDB-lite"/>
    </source>
</evidence>
<comment type="caution">
    <text evidence="2">The sequence shown here is derived from an EMBL/GenBank/DDBJ whole genome shotgun (WGS) entry which is preliminary data.</text>
</comment>
<reference evidence="2" key="1">
    <citation type="submission" date="2019-08" db="EMBL/GenBank/DDBJ databases">
        <authorList>
            <person name="Kucharzyk K."/>
            <person name="Murdoch R.W."/>
            <person name="Higgins S."/>
            <person name="Loffler F."/>
        </authorList>
    </citation>
    <scope>NUCLEOTIDE SEQUENCE</scope>
</reference>
<sequence length="66" mass="7048">MRGQMPAVEVGRAQAGSQREHHFDSGTGDDPGAVHLGIIQHLGGHPEGVGDHRLKVQTLPLGHQLR</sequence>
<dbReference type="EMBL" id="VSSQ01069157">
    <property type="protein sequence ID" value="MPN21228.1"/>
    <property type="molecule type" value="Genomic_DNA"/>
</dbReference>
<accession>A0A645G2Z3</accession>
<dbReference type="AlphaFoldDB" id="A0A645G2Z3"/>
<evidence type="ECO:0000313" key="2">
    <source>
        <dbReference type="EMBL" id="MPN21228.1"/>
    </source>
</evidence>
<feature type="region of interest" description="Disordered" evidence="1">
    <location>
        <begin position="1"/>
        <end position="35"/>
    </location>
</feature>
<protein>
    <submittedName>
        <fullName evidence="2">Uncharacterized protein</fullName>
    </submittedName>
</protein>
<gene>
    <name evidence="2" type="ORF">SDC9_168607</name>
</gene>